<dbReference type="EMBL" id="JAUDFV010000133">
    <property type="protein sequence ID" value="KAL2726721.1"/>
    <property type="molecule type" value="Genomic_DNA"/>
</dbReference>
<comment type="caution">
    <text evidence="2">The sequence shown here is derived from an EMBL/GenBank/DDBJ whole genome shotgun (WGS) entry which is preliminary data.</text>
</comment>
<sequence length="75" mass="8674">MKKKLKGKRKSGGVGRDEEKLERDVEYLGQGQVCSVIRKPKEILCSNPYVPILLDKHPVHFVVSRVTSIRIWWLT</sequence>
<reference evidence="2 3" key="1">
    <citation type="journal article" date="2024" name="Ann. Entomol. Soc. Am.">
        <title>Genomic analyses of the southern and eastern yellowjacket wasps (Hymenoptera: Vespidae) reveal evolutionary signatures of social life.</title>
        <authorList>
            <person name="Catto M.A."/>
            <person name="Caine P.B."/>
            <person name="Orr S.E."/>
            <person name="Hunt B.G."/>
            <person name="Goodisman M.A.D."/>
        </authorList>
    </citation>
    <scope>NUCLEOTIDE SEQUENCE [LARGE SCALE GENOMIC DNA]</scope>
    <source>
        <strain evidence="2">233</strain>
        <tissue evidence="2">Head and thorax</tissue>
    </source>
</reference>
<organism evidence="2 3">
    <name type="scientific">Vespula squamosa</name>
    <name type="common">Southern yellow jacket</name>
    <name type="synonym">Wasp</name>
    <dbReference type="NCBI Taxonomy" id="30214"/>
    <lineage>
        <taxon>Eukaryota</taxon>
        <taxon>Metazoa</taxon>
        <taxon>Ecdysozoa</taxon>
        <taxon>Arthropoda</taxon>
        <taxon>Hexapoda</taxon>
        <taxon>Insecta</taxon>
        <taxon>Pterygota</taxon>
        <taxon>Neoptera</taxon>
        <taxon>Endopterygota</taxon>
        <taxon>Hymenoptera</taxon>
        <taxon>Apocrita</taxon>
        <taxon>Aculeata</taxon>
        <taxon>Vespoidea</taxon>
        <taxon>Vespidae</taxon>
        <taxon>Vespinae</taxon>
        <taxon>Vespula</taxon>
    </lineage>
</organism>
<gene>
    <name evidence="2" type="ORF">V1478_006999</name>
</gene>
<feature type="region of interest" description="Disordered" evidence="1">
    <location>
        <begin position="1"/>
        <end position="20"/>
    </location>
</feature>
<feature type="compositionally biased region" description="Basic residues" evidence="1">
    <location>
        <begin position="1"/>
        <end position="11"/>
    </location>
</feature>
<protein>
    <submittedName>
        <fullName evidence="2">Uncharacterized protein</fullName>
    </submittedName>
</protein>
<evidence type="ECO:0000256" key="1">
    <source>
        <dbReference type="SAM" id="MobiDB-lite"/>
    </source>
</evidence>
<evidence type="ECO:0000313" key="3">
    <source>
        <dbReference type="Proteomes" id="UP001607302"/>
    </source>
</evidence>
<name>A0ABD2B1Z5_VESSQ</name>
<keyword evidence="3" id="KW-1185">Reference proteome</keyword>
<dbReference type="Proteomes" id="UP001607302">
    <property type="component" value="Unassembled WGS sequence"/>
</dbReference>
<evidence type="ECO:0000313" key="2">
    <source>
        <dbReference type="EMBL" id="KAL2726721.1"/>
    </source>
</evidence>
<accession>A0ABD2B1Z5</accession>
<dbReference type="AlphaFoldDB" id="A0ABD2B1Z5"/>
<proteinExistence type="predicted"/>